<dbReference type="GeneID" id="81585069"/>
<accession>A0AAD6EB42</accession>
<name>A0AAD6EB42_9EURO</name>
<feature type="compositionally biased region" description="Gly residues" evidence="1">
    <location>
        <begin position="106"/>
        <end position="116"/>
    </location>
</feature>
<feature type="region of interest" description="Disordered" evidence="1">
    <location>
        <begin position="58"/>
        <end position="116"/>
    </location>
</feature>
<sequence length="116" mass="11651">MSYGGWKSGNISDAPNPWSWNNSFPHGGSNNRYTWSSNSGNVTSTNCGNTVSENCGNTTTYNNSGNKVVRTGNISSNGGDACKGGETGDGTVIDRSSTTTSDSVAGGAGGSISIGG</sequence>
<reference evidence="2" key="1">
    <citation type="journal article" date="2023" name="IMA Fungus">
        <title>Comparative genomic study of the Penicillium genus elucidates a diverse pangenome and 15 lateral gene transfer events.</title>
        <authorList>
            <person name="Petersen C."/>
            <person name="Sorensen T."/>
            <person name="Nielsen M.R."/>
            <person name="Sondergaard T.E."/>
            <person name="Sorensen J.L."/>
            <person name="Fitzpatrick D.A."/>
            <person name="Frisvad J.C."/>
            <person name="Nielsen K.L."/>
        </authorList>
    </citation>
    <scope>NUCLEOTIDE SEQUENCE</scope>
    <source>
        <strain evidence="2">IBT 12815</strain>
    </source>
</reference>
<dbReference type="EMBL" id="JAQJAE010000002">
    <property type="protein sequence ID" value="KAJ5607150.1"/>
    <property type="molecule type" value="Genomic_DNA"/>
</dbReference>
<evidence type="ECO:0000313" key="2">
    <source>
        <dbReference type="EMBL" id="KAJ5607150.1"/>
    </source>
</evidence>
<evidence type="ECO:0000313" key="3">
    <source>
        <dbReference type="Proteomes" id="UP001213799"/>
    </source>
</evidence>
<protein>
    <submittedName>
        <fullName evidence="2">Uncharacterized protein</fullName>
    </submittedName>
</protein>
<evidence type="ECO:0000256" key="1">
    <source>
        <dbReference type="SAM" id="MobiDB-lite"/>
    </source>
</evidence>
<comment type="caution">
    <text evidence="2">The sequence shown here is derived from an EMBL/GenBank/DDBJ whole genome shotgun (WGS) entry which is preliminary data.</text>
</comment>
<keyword evidence="3" id="KW-1185">Reference proteome</keyword>
<feature type="region of interest" description="Disordered" evidence="1">
    <location>
        <begin position="1"/>
        <end position="31"/>
    </location>
</feature>
<dbReference type="RefSeq" id="XP_056754575.1">
    <property type="nucleotide sequence ID" value="XM_056894827.1"/>
</dbReference>
<dbReference type="AlphaFoldDB" id="A0AAD6EB42"/>
<proteinExistence type="predicted"/>
<organism evidence="2 3">
    <name type="scientific">Penicillium hordei</name>
    <dbReference type="NCBI Taxonomy" id="40994"/>
    <lineage>
        <taxon>Eukaryota</taxon>
        <taxon>Fungi</taxon>
        <taxon>Dikarya</taxon>
        <taxon>Ascomycota</taxon>
        <taxon>Pezizomycotina</taxon>
        <taxon>Eurotiomycetes</taxon>
        <taxon>Eurotiomycetidae</taxon>
        <taxon>Eurotiales</taxon>
        <taxon>Aspergillaceae</taxon>
        <taxon>Penicillium</taxon>
    </lineage>
</organism>
<reference evidence="2" key="2">
    <citation type="submission" date="2023-01" db="EMBL/GenBank/DDBJ databases">
        <authorList>
            <person name="Petersen C."/>
        </authorList>
    </citation>
    <scope>NUCLEOTIDE SEQUENCE</scope>
    <source>
        <strain evidence="2">IBT 12815</strain>
    </source>
</reference>
<feature type="compositionally biased region" description="Polar residues" evidence="1">
    <location>
        <begin position="58"/>
        <end position="78"/>
    </location>
</feature>
<dbReference type="Proteomes" id="UP001213799">
    <property type="component" value="Unassembled WGS sequence"/>
</dbReference>
<gene>
    <name evidence="2" type="ORF">N7537_003769</name>
</gene>
<feature type="compositionally biased region" description="Polar residues" evidence="1">
    <location>
        <begin position="9"/>
        <end position="31"/>
    </location>
</feature>
<feature type="compositionally biased region" description="Low complexity" evidence="1">
    <location>
        <begin position="96"/>
        <end position="105"/>
    </location>
</feature>